<dbReference type="Gene3D" id="3.40.50.1820">
    <property type="entry name" value="alpha/beta hydrolase"/>
    <property type="match status" value="1"/>
</dbReference>
<accession>A0A382DJ40</accession>
<dbReference type="InterPro" id="IPR000639">
    <property type="entry name" value="Epox_hydrolase-like"/>
</dbReference>
<evidence type="ECO:0000313" key="2">
    <source>
        <dbReference type="EMBL" id="SVB38014.1"/>
    </source>
</evidence>
<dbReference type="Pfam" id="PF00561">
    <property type="entry name" value="Abhydrolase_1"/>
    <property type="match status" value="1"/>
</dbReference>
<name>A0A382DJ40_9ZZZZ</name>
<dbReference type="InterPro" id="IPR000073">
    <property type="entry name" value="AB_hydrolase_1"/>
</dbReference>
<feature type="domain" description="AB hydrolase-1" evidence="1">
    <location>
        <begin position="33"/>
        <end position="266"/>
    </location>
</feature>
<dbReference type="EMBL" id="UINC01039477">
    <property type="protein sequence ID" value="SVB38014.1"/>
    <property type="molecule type" value="Genomic_DNA"/>
</dbReference>
<sequence>MNDNIRTDLNKDFVKLKNGSISYKWSGPVEGEIVVMVHGLSTPRVIFMQNVGALVEAGYRVLTYDHFGYGFSDRPNIKHNKQLYDDELIELLVALGIKTAVNLIGYSMGGGISTVFAANHPERVKRLVLMAPVGFILKQRGVNKLLLIPVLGEWLMTMVVKKKMIDRFYSEVEKGVAPRIMAESFEKQFEYPGVERAFLSSLRNFPMENLQAEYQQLGETTFPKLLIWGTEDSDTPFAGSEKILRLIPDIQFFKIEGGGHSIPYTHADIVNREIVDFLKK</sequence>
<protein>
    <recommendedName>
        <fullName evidence="1">AB hydrolase-1 domain-containing protein</fullName>
    </recommendedName>
</protein>
<dbReference type="PANTHER" id="PTHR43798:SF33">
    <property type="entry name" value="HYDROLASE, PUTATIVE (AFU_ORTHOLOGUE AFUA_2G14860)-RELATED"/>
    <property type="match status" value="1"/>
</dbReference>
<dbReference type="InterPro" id="IPR050266">
    <property type="entry name" value="AB_hydrolase_sf"/>
</dbReference>
<gene>
    <name evidence="2" type="ORF">METZ01_LOCUS190868</name>
</gene>
<dbReference type="GO" id="GO:0016020">
    <property type="term" value="C:membrane"/>
    <property type="evidence" value="ECO:0007669"/>
    <property type="project" value="TreeGrafter"/>
</dbReference>
<dbReference type="GO" id="GO:0003824">
    <property type="term" value="F:catalytic activity"/>
    <property type="evidence" value="ECO:0007669"/>
    <property type="project" value="InterPro"/>
</dbReference>
<evidence type="ECO:0000259" key="1">
    <source>
        <dbReference type="Pfam" id="PF00561"/>
    </source>
</evidence>
<dbReference type="PANTHER" id="PTHR43798">
    <property type="entry name" value="MONOACYLGLYCEROL LIPASE"/>
    <property type="match status" value="1"/>
</dbReference>
<organism evidence="2">
    <name type="scientific">marine metagenome</name>
    <dbReference type="NCBI Taxonomy" id="408172"/>
    <lineage>
        <taxon>unclassified sequences</taxon>
        <taxon>metagenomes</taxon>
        <taxon>ecological metagenomes</taxon>
    </lineage>
</organism>
<dbReference type="PRINTS" id="PR00412">
    <property type="entry name" value="EPOXHYDRLASE"/>
</dbReference>
<dbReference type="PRINTS" id="PR00111">
    <property type="entry name" value="ABHYDROLASE"/>
</dbReference>
<dbReference type="AlphaFoldDB" id="A0A382DJ40"/>
<proteinExistence type="predicted"/>
<reference evidence="2" key="1">
    <citation type="submission" date="2018-05" db="EMBL/GenBank/DDBJ databases">
        <authorList>
            <person name="Lanie J.A."/>
            <person name="Ng W.-L."/>
            <person name="Kazmierczak K.M."/>
            <person name="Andrzejewski T.M."/>
            <person name="Davidsen T.M."/>
            <person name="Wayne K.J."/>
            <person name="Tettelin H."/>
            <person name="Glass J.I."/>
            <person name="Rusch D."/>
            <person name="Podicherti R."/>
            <person name="Tsui H.-C.T."/>
            <person name="Winkler M.E."/>
        </authorList>
    </citation>
    <scope>NUCLEOTIDE SEQUENCE</scope>
</reference>
<dbReference type="InterPro" id="IPR029058">
    <property type="entry name" value="AB_hydrolase_fold"/>
</dbReference>
<dbReference type="SUPFAM" id="SSF53474">
    <property type="entry name" value="alpha/beta-Hydrolases"/>
    <property type="match status" value="1"/>
</dbReference>